<dbReference type="Proteomes" id="UP000199051">
    <property type="component" value="Unassembled WGS sequence"/>
</dbReference>
<dbReference type="Pfam" id="PF11887">
    <property type="entry name" value="Mce4_CUP1"/>
    <property type="match status" value="1"/>
</dbReference>
<reference evidence="4" key="1">
    <citation type="submission" date="2016-10" db="EMBL/GenBank/DDBJ databases">
        <authorList>
            <person name="Varghese N."/>
            <person name="Submissions S."/>
        </authorList>
    </citation>
    <scope>NUCLEOTIDE SEQUENCE [LARGE SCALE GENOMIC DNA]</scope>
    <source>
        <strain evidence="4">DSM 44260</strain>
    </source>
</reference>
<dbReference type="GO" id="GO:0005576">
    <property type="term" value="C:extracellular region"/>
    <property type="evidence" value="ECO:0007669"/>
    <property type="project" value="TreeGrafter"/>
</dbReference>
<feature type="domain" description="Mce/MlaD" evidence="1">
    <location>
        <begin position="39"/>
        <end position="112"/>
    </location>
</feature>
<dbReference type="InterPro" id="IPR003399">
    <property type="entry name" value="Mce/MlaD"/>
</dbReference>
<protein>
    <submittedName>
        <fullName evidence="3">Virulence factor Mce family protein</fullName>
    </submittedName>
</protein>
<dbReference type="GO" id="GO:0051701">
    <property type="term" value="P:biological process involved in interaction with host"/>
    <property type="evidence" value="ECO:0007669"/>
    <property type="project" value="TreeGrafter"/>
</dbReference>
<feature type="domain" description="Mammalian cell entry C-terminal" evidence="2">
    <location>
        <begin position="118"/>
        <end position="339"/>
    </location>
</feature>
<accession>A0A1H9XP35</accession>
<sequence length="400" mass="42225">MSRRARDRALGLVFVLLLGALGWLAVAVYAKQFTSAAVVTLRVDRVGSQLKTNADVKVRGVVVGAVRAVRTTGDGVVVELAIDEDKLAQLPSNSTARLLPKTLFGQRYVSLVLPAEPARPLADGDVIRQDKTVRAIEVEKALRDLMPVLQAVQPQKLSSTLGALSQALAGRGKSLGETLVGLNQYLDRLNPMLPQVQADITRLADTLAVYETAGPDIVDPLNGLTTTTKTFAEQRDSVAALLATMTDTATDVEAFVRANRTNLIGLSAAGRPTLELLARYAPEFPCLTEAAVALKPRIDAALGKGTNEPGLHVRLTTKPSRGPYQPGRDAPTYTATGGPRCFTAGLSQGGFVPAVANSPQEGRFIAELIAPVEGVSPSEVGDWGGLLVGPLLRGAEVELS</sequence>
<dbReference type="EMBL" id="FOGI01000017">
    <property type="protein sequence ID" value="SES47567.1"/>
    <property type="molecule type" value="Genomic_DNA"/>
</dbReference>
<dbReference type="PANTHER" id="PTHR33371:SF19">
    <property type="entry name" value="MCE-FAMILY PROTEIN MCE4A"/>
    <property type="match status" value="1"/>
</dbReference>
<evidence type="ECO:0000259" key="2">
    <source>
        <dbReference type="Pfam" id="PF11887"/>
    </source>
</evidence>
<name>A0A1H9XP35_9PSEU</name>
<organism evidence="3 4">
    <name type="scientific">Actinokineospora terrae</name>
    <dbReference type="NCBI Taxonomy" id="155974"/>
    <lineage>
        <taxon>Bacteria</taxon>
        <taxon>Bacillati</taxon>
        <taxon>Actinomycetota</taxon>
        <taxon>Actinomycetes</taxon>
        <taxon>Pseudonocardiales</taxon>
        <taxon>Pseudonocardiaceae</taxon>
        <taxon>Actinokineospora</taxon>
    </lineage>
</organism>
<dbReference type="NCBIfam" id="TIGR00996">
    <property type="entry name" value="Mtu_fam_mce"/>
    <property type="match status" value="1"/>
</dbReference>
<dbReference type="InterPro" id="IPR005693">
    <property type="entry name" value="Mce"/>
</dbReference>
<dbReference type="PANTHER" id="PTHR33371">
    <property type="entry name" value="INTERMEMBRANE PHOSPHOLIPID TRANSPORT SYSTEM BINDING PROTEIN MLAD-RELATED"/>
    <property type="match status" value="1"/>
</dbReference>
<evidence type="ECO:0000259" key="1">
    <source>
        <dbReference type="Pfam" id="PF02470"/>
    </source>
</evidence>
<gene>
    <name evidence="3" type="ORF">SAMN04487818_117106</name>
</gene>
<evidence type="ECO:0000313" key="4">
    <source>
        <dbReference type="Proteomes" id="UP000199051"/>
    </source>
</evidence>
<dbReference type="RefSeq" id="WP_092786438.1">
    <property type="nucleotide sequence ID" value="NZ_FOGI01000017.1"/>
</dbReference>
<dbReference type="AlphaFoldDB" id="A0A1H9XP35"/>
<proteinExistence type="predicted"/>
<evidence type="ECO:0000313" key="3">
    <source>
        <dbReference type="EMBL" id="SES47567.1"/>
    </source>
</evidence>
<keyword evidence="4" id="KW-1185">Reference proteome</keyword>
<dbReference type="InterPro" id="IPR052336">
    <property type="entry name" value="MlaD_Phospholipid_Transporter"/>
</dbReference>
<dbReference type="STRING" id="155974.SAMN04487818_117106"/>
<dbReference type="InterPro" id="IPR024516">
    <property type="entry name" value="Mce_C"/>
</dbReference>
<dbReference type="Pfam" id="PF02470">
    <property type="entry name" value="MlaD"/>
    <property type="match status" value="1"/>
</dbReference>